<keyword evidence="5" id="KW-1185">Reference proteome</keyword>
<evidence type="ECO:0000313" key="5">
    <source>
        <dbReference type="Proteomes" id="UP000220340"/>
    </source>
</evidence>
<keyword evidence="1" id="KW-0472">Membrane</keyword>
<proteinExistence type="predicted"/>
<dbReference type="AlphaFoldDB" id="A0A1Q4HEC6"/>
<protein>
    <submittedName>
        <fullName evidence="3">Uncharacterized protein</fullName>
    </submittedName>
</protein>
<keyword evidence="1" id="KW-1133">Transmembrane helix</keyword>
<keyword evidence="1" id="KW-0812">Transmembrane</keyword>
<evidence type="ECO:0000313" key="4">
    <source>
        <dbReference type="Proteomes" id="UP000191039"/>
    </source>
</evidence>
<gene>
    <name evidence="2" type="ORF">BV510_13510</name>
    <name evidence="3" type="ORF">CRI78_16645</name>
</gene>
<dbReference type="EMBL" id="PDCR01000021">
    <property type="protein sequence ID" value="PEG53248.1"/>
    <property type="molecule type" value="Genomic_DNA"/>
</dbReference>
<evidence type="ECO:0000313" key="3">
    <source>
        <dbReference type="EMBL" id="PEG53248.1"/>
    </source>
</evidence>
<dbReference type="STRING" id="1801.BRW64_10675"/>
<sequence>MATTPTAPPDVEKTSDADLDQALREAVLTIESTEYQNGNVAFSPLTTRDWVIIATAYVLLPALLALVVGTA</sequence>
<reference evidence="3 5" key="2">
    <citation type="submission" date="2017-10" db="EMBL/GenBank/DDBJ databases">
        <title>The new phylogeny of genus Mycobacterium.</title>
        <authorList>
            <person name="Tortoli E."/>
            <person name="Trovato A."/>
            <person name="Cirillo D.M."/>
        </authorList>
    </citation>
    <scope>NUCLEOTIDE SEQUENCE [LARGE SCALE GENOMIC DNA]</scope>
    <source>
        <strain evidence="3 5">IP141170001</strain>
    </source>
</reference>
<organism evidence="3 5">
    <name type="scientific">Mycolicibacterium diernhoferi</name>
    <dbReference type="NCBI Taxonomy" id="1801"/>
    <lineage>
        <taxon>Bacteria</taxon>
        <taxon>Bacillati</taxon>
        <taxon>Actinomycetota</taxon>
        <taxon>Actinomycetes</taxon>
        <taxon>Mycobacteriales</taxon>
        <taxon>Mycobacteriaceae</taxon>
        <taxon>Mycolicibacterium</taxon>
    </lineage>
</organism>
<dbReference type="Proteomes" id="UP000191039">
    <property type="component" value="Unassembled WGS sequence"/>
</dbReference>
<dbReference type="Proteomes" id="UP000220340">
    <property type="component" value="Unassembled WGS sequence"/>
</dbReference>
<evidence type="ECO:0000256" key="1">
    <source>
        <dbReference type="SAM" id="Phobius"/>
    </source>
</evidence>
<accession>A0A1Q4HEC6</accession>
<dbReference type="RefSeq" id="WP_073856231.1">
    <property type="nucleotide sequence ID" value="NZ_BAAATC010000020.1"/>
</dbReference>
<comment type="caution">
    <text evidence="3">The sequence shown here is derived from an EMBL/GenBank/DDBJ whole genome shotgun (WGS) entry which is preliminary data.</text>
</comment>
<reference evidence="2 4" key="1">
    <citation type="submission" date="2016-09" db="EMBL/GenBank/DDBJ databases">
        <title>genome sequences of unsequenced Mycobacteria.</title>
        <authorList>
            <person name="Greninger A.L."/>
            <person name="Jerome K.R."/>
            <person name="Mcnair B."/>
            <person name="Wallis C."/>
            <person name="Fang F."/>
        </authorList>
    </citation>
    <scope>NUCLEOTIDE SEQUENCE [LARGE SCALE GENOMIC DNA]</scope>
    <source>
        <strain evidence="2 4">BM1</strain>
    </source>
</reference>
<dbReference type="EMBL" id="MIJD01000127">
    <property type="protein sequence ID" value="OPE53821.1"/>
    <property type="molecule type" value="Genomic_DNA"/>
</dbReference>
<feature type="transmembrane region" description="Helical" evidence="1">
    <location>
        <begin position="50"/>
        <end position="69"/>
    </location>
</feature>
<evidence type="ECO:0000313" key="2">
    <source>
        <dbReference type="EMBL" id="OPE53821.1"/>
    </source>
</evidence>
<name>A0A1Q4HEC6_9MYCO</name>